<evidence type="ECO:0000256" key="1">
    <source>
        <dbReference type="ARBA" id="ARBA00009995"/>
    </source>
</evidence>
<dbReference type="InterPro" id="IPR002213">
    <property type="entry name" value="UDP_glucos_trans"/>
</dbReference>
<sequence length="418" mass="46444">MQKRVFQRDVSMEMLPSKELLNNLLAAMSLLQEPLEQKFSNLDPPISCIVSDKSAVWTSDTASKFHIPRIVFDGTSCFSLLTTHNILASKIHETVSDSKPFVVPGLPDHIVLTRSQLPNAIVGTNIADFHKKERDAELSAYGVVVNTLEELEPSYVKELKRVRGERVWCVGPVSICNKDKSDKSERGNRTSIELDACLKWLDSKNPSSVVYCCLGSMSTLQPVQLKELGFGMEESNRSFVWVIRGGKISNEMDKWFTESGFEERTKDRGLIIRGWAPQMLILSHKAVGGFVTHCGWNSTLEGICAGLPLITWPLFAEQFYNEKFIVHVLGIGVSVGAGSSVKWGKEEEFGVMVKKEAVMEAIDEVMGGGEEGEKRRRRVAELSEAASKALEEGGSSFLNMELLINDIQEFVSQHGVVD</sequence>
<dbReference type="Gene3D" id="3.40.50.2000">
    <property type="entry name" value="Glycogen Phosphorylase B"/>
    <property type="match status" value="2"/>
</dbReference>
<dbReference type="AlphaFoldDB" id="A0A385L2X0"/>
<dbReference type="PANTHER" id="PTHR48047:SF182">
    <property type="entry name" value="GLYCOSYLTRANSFERASE"/>
    <property type="match status" value="1"/>
</dbReference>
<evidence type="ECO:0000256" key="2">
    <source>
        <dbReference type="ARBA" id="ARBA00022679"/>
    </source>
</evidence>
<dbReference type="CDD" id="cd03784">
    <property type="entry name" value="GT1_Gtf-like"/>
    <property type="match status" value="1"/>
</dbReference>
<evidence type="ECO:0000256" key="3">
    <source>
        <dbReference type="RuleBase" id="RU003718"/>
    </source>
</evidence>
<dbReference type="GO" id="GO:0035251">
    <property type="term" value="F:UDP-glucosyltransferase activity"/>
    <property type="evidence" value="ECO:0007669"/>
    <property type="project" value="TreeGrafter"/>
</dbReference>
<protein>
    <recommendedName>
        <fullName evidence="4">Glycosyltransferase</fullName>
        <ecNumber evidence="4">2.4.1.-</ecNumber>
    </recommendedName>
</protein>
<dbReference type="SMR" id="A0A385L2X0"/>
<proteinExistence type="evidence at transcript level"/>
<evidence type="ECO:0000313" key="6">
    <source>
        <dbReference type="EMBL" id="QAV53738.1"/>
    </source>
</evidence>
<dbReference type="FunFam" id="3.40.50.2000:FF:000047">
    <property type="entry name" value="Glycosyltransferase"/>
    <property type="match status" value="1"/>
</dbReference>
<dbReference type="PANTHER" id="PTHR48047">
    <property type="entry name" value="GLYCOSYLTRANSFERASE"/>
    <property type="match status" value="1"/>
</dbReference>
<dbReference type="InterPro" id="IPR035595">
    <property type="entry name" value="UDP_glycos_trans_CS"/>
</dbReference>
<organism evidence="5">
    <name type="scientific">Fagopyrum tataricum</name>
    <name type="common">Tartarian buckwheat</name>
    <name type="synonym">Polygonum tataricum</name>
    <dbReference type="NCBI Taxonomy" id="62330"/>
    <lineage>
        <taxon>Eukaryota</taxon>
        <taxon>Viridiplantae</taxon>
        <taxon>Streptophyta</taxon>
        <taxon>Embryophyta</taxon>
        <taxon>Tracheophyta</taxon>
        <taxon>Spermatophyta</taxon>
        <taxon>Magnoliopsida</taxon>
        <taxon>eudicotyledons</taxon>
        <taxon>Gunneridae</taxon>
        <taxon>Pentapetalae</taxon>
        <taxon>Caryophyllales</taxon>
        <taxon>Polygonaceae</taxon>
        <taxon>Polygonoideae</taxon>
        <taxon>Fagopyreae</taxon>
        <taxon>Fagopyrum</taxon>
    </lineage>
</organism>
<evidence type="ECO:0000313" key="5">
    <source>
        <dbReference type="EMBL" id="AYA22043.1"/>
    </source>
</evidence>
<keyword evidence="2 3" id="KW-0808">Transferase</keyword>
<keyword evidence="3" id="KW-0328">Glycosyltransferase</keyword>
<accession>A0A385L2X0</accession>
<dbReference type="SUPFAM" id="SSF53756">
    <property type="entry name" value="UDP-Glycosyltransferase/glycogen phosphorylase"/>
    <property type="match status" value="1"/>
</dbReference>
<reference evidence="6" key="2">
    <citation type="submission" date="2018-03" db="EMBL/GenBank/DDBJ databases">
        <title>Identification of two glycosyltransferase involved accumulation of rutin in Fagopyrum tataricum.</title>
        <authorList>
            <person name="Yin Q."/>
        </authorList>
    </citation>
    <scope>NUCLEOTIDE SEQUENCE</scope>
</reference>
<reference evidence="5" key="1">
    <citation type="submission" date="2017-10" db="EMBL/GenBank/DDBJ databases">
        <authorList>
            <person name="Banno H."/>
            <person name="Chua N.-H."/>
        </authorList>
    </citation>
    <scope>NUCLEOTIDE SEQUENCE</scope>
</reference>
<dbReference type="EMBL" id="MH197413">
    <property type="protein sequence ID" value="QAV53738.1"/>
    <property type="molecule type" value="mRNA"/>
</dbReference>
<comment type="similarity">
    <text evidence="1 3">Belongs to the UDP-glycosyltransferase family.</text>
</comment>
<dbReference type="PROSITE" id="PS00375">
    <property type="entry name" value="UDPGT"/>
    <property type="match status" value="1"/>
</dbReference>
<dbReference type="EC" id="2.4.1.-" evidence="4"/>
<evidence type="ECO:0000256" key="4">
    <source>
        <dbReference type="RuleBase" id="RU362057"/>
    </source>
</evidence>
<name>A0A385L2X0_FAGTA</name>
<dbReference type="EMBL" id="MG267392">
    <property type="protein sequence ID" value="AYA22043.1"/>
    <property type="molecule type" value="mRNA"/>
</dbReference>
<dbReference type="Pfam" id="PF00201">
    <property type="entry name" value="UDPGT"/>
    <property type="match status" value="1"/>
</dbReference>